<gene>
    <name evidence="7" type="primary">Capn7</name>
    <name evidence="7" type="ORF">SPIL2461_LOCUS6810</name>
</gene>
<reference evidence="7" key="1">
    <citation type="submission" date="2021-02" db="EMBL/GenBank/DDBJ databases">
        <authorList>
            <person name="Dougan E. K."/>
            <person name="Rhodes N."/>
            <person name="Thang M."/>
            <person name="Chan C."/>
        </authorList>
    </citation>
    <scope>NUCLEOTIDE SEQUENCE</scope>
</reference>
<evidence type="ECO:0000313" key="8">
    <source>
        <dbReference type="Proteomes" id="UP000649617"/>
    </source>
</evidence>
<evidence type="ECO:0000256" key="3">
    <source>
        <dbReference type="ARBA" id="ARBA00022807"/>
    </source>
</evidence>
<dbReference type="PROSITE" id="PS50203">
    <property type="entry name" value="CALPAIN_CAT"/>
    <property type="match status" value="1"/>
</dbReference>
<evidence type="ECO:0000259" key="6">
    <source>
        <dbReference type="PROSITE" id="PS50203"/>
    </source>
</evidence>
<feature type="domain" description="Calpain catalytic" evidence="6">
    <location>
        <begin position="73"/>
        <end position="374"/>
    </location>
</feature>
<feature type="active site" evidence="4 5">
    <location>
        <position position="311"/>
    </location>
</feature>
<dbReference type="GO" id="GO:0006508">
    <property type="term" value="P:proteolysis"/>
    <property type="evidence" value="ECO:0007669"/>
    <property type="project" value="UniProtKB-KW"/>
</dbReference>
<keyword evidence="8" id="KW-1185">Reference proteome</keyword>
<keyword evidence="3 5" id="KW-0788">Thiol protease</keyword>
<dbReference type="AlphaFoldDB" id="A0A812NDJ1"/>
<dbReference type="Proteomes" id="UP000649617">
    <property type="component" value="Unassembled WGS sequence"/>
</dbReference>
<dbReference type="PRINTS" id="PR00704">
    <property type="entry name" value="CALPAIN"/>
</dbReference>
<feature type="active site" evidence="4 5">
    <location>
        <position position="104"/>
    </location>
</feature>
<dbReference type="Pfam" id="PF00648">
    <property type="entry name" value="Peptidase_C2"/>
    <property type="match status" value="1"/>
</dbReference>
<dbReference type="GO" id="GO:0004198">
    <property type="term" value="F:calcium-dependent cysteine-type endopeptidase activity"/>
    <property type="evidence" value="ECO:0007669"/>
    <property type="project" value="InterPro"/>
</dbReference>
<name>A0A812NDJ1_SYMPI</name>
<evidence type="ECO:0000256" key="1">
    <source>
        <dbReference type="ARBA" id="ARBA00022670"/>
    </source>
</evidence>
<dbReference type="InterPro" id="IPR038765">
    <property type="entry name" value="Papain-like_cys_pep_sf"/>
</dbReference>
<evidence type="ECO:0000256" key="2">
    <source>
        <dbReference type="ARBA" id="ARBA00022801"/>
    </source>
</evidence>
<comment type="caution">
    <text evidence="7">The sequence shown here is derived from an EMBL/GenBank/DDBJ whole genome shotgun (WGS) entry which is preliminary data.</text>
</comment>
<accession>A0A812NDJ1</accession>
<feature type="active site" evidence="4 5">
    <location>
        <position position="291"/>
    </location>
</feature>
<keyword evidence="2 5" id="KW-0378">Hydrolase</keyword>
<dbReference type="EMBL" id="CAJNIZ010010458">
    <property type="protein sequence ID" value="CAE7301350.1"/>
    <property type="molecule type" value="Genomic_DNA"/>
</dbReference>
<sequence>MTFLDSRRCEVVLPETVLQEGSSVHGFHLAPWEKQQEYWESLKETETSAQGSPVSLSRMQKAALGQFCCMGDWLRRQGHRGVQPKLFEGVPDSSKIRQGRVTDCSLMSVLSVLADYERHFGEPVLRSILQPAIISHGPGTEAQHYACRLFVNGMARRVVVDDIVPVATNGRLLCAHSAIPQELWVVLIEKAIAMIMGGSYAMRGSNPCTDAFHITGWIPETFPLRPDCEGAPSSEAEFMEMFDAAQRGFREGHCVVCLGTTELADATTNELAVRSGHVEGVSVSTGLVAGHAYPVLRCCTEQGRRLLFLKNPWGHTRWKGKFSPGDAQWNANPGLAEALNYDSAAAASKDDGSFWIAWEEVLQFFSHFYVAWSPTALCLNSATVHGCWNPWPHFVHSTLTDDTDLLAFNPQCLGLRFKVSGLGVALWVLGLRVHR</sequence>
<dbReference type="Gene3D" id="3.90.70.10">
    <property type="entry name" value="Cysteine proteinases"/>
    <property type="match status" value="1"/>
</dbReference>
<evidence type="ECO:0000256" key="5">
    <source>
        <dbReference type="PROSITE-ProRule" id="PRU00239"/>
    </source>
</evidence>
<dbReference type="InterPro" id="IPR001300">
    <property type="entry name" value="Peptidase_C2_calpain_cat"/>
</dbReference>
<dbReference type="InterPro" id="IPR022684">
    <property type="entry name" value="Calpain_cysteine_protease"/>
</dbReference>
<evidence type="ECO:0000256" key="4">
    <source>
        <dbReference type="PIRSR" id="PIRSR622684-1"/>
    </source>
</evidence>
<dbReference type="InterPro" id="IPR051297">
    <property type="entry name" value="PalB/RIM13"/>
</dbReference>
<keyword evidence="1 5" id="KW-0645">Protease</keyword>
<protein>
    <submittedName>
        <fullName evidence="7">Capn7 protein</fullName>
    </submittedName>
</protein>
<dbReference type="SMART" id="SM00230">
    <property type="entry name" value="CysPc"/>
    <property type="match status" value="1"/>
</dbReference>
<dbReference type="OrthoDB" id="167576at2759"/>
<proteinExistence type="predicted"/>
<dbReference type="PANTHER" id="PTHR46143:SF1">
    <property type="entry name" value="CALPAIN-7"/>
    <property type="match status" value="1"/>
</dbReference>
<dbReference type="SUPFAM" id="SSF54001">
    <property type="entry name" value="Cysteine proteinases"/>
    <property type="match status" value="1"/>
</dbReference>
<evidence type="ECO:0000313" key="7">
    <source>
        <dbReference type="EMBL" id="CAE7301350.1"/>
    </source>
</evidence>
<organism evidence="7 8">
    <name type="scientific">Symbiodinium pilosum</name>
    <name type="common">Dinoflagellate</name>
    <dbReference type="NCBI Taxonomy" id="2952"/>
    <lineage>
        <taxon>Eukaryota</taxon>
        <taxon>Sar</taxon>
        <taxon>Alveolata</taxon>
        <taxon>Dinophyceae</taxon>
        <taxon>Suessiales</taxon>
        <taxon>Symbiodiniaceae</taxon>
        <taxon>Symbiodinium</taxon>
    </lineage>
</organism>
<dbReference type="PANTHER" id="PTHR46143">
    <property type="entry name" value="CALPAIN-7"/>
    <property type="match status" value="1"/>
</dbReference>